<evidence type="ECO:0000256" key="2">
    <source>
        <dbReference type="SAM" id="MobiDB-lite"/>
    </source>
</evidence>
<organism evidence="3 4">
    <name type="scientific">Jaminaea rosea</name>
    <dbReference type="NCBI Taxonomy" id="1569628"/>
    <lineage>
        <taxon>Eukaryota</taxon>
        <taxon>Fungi</taxon>
        <taxon>Dikarya</taxon>
        <taxon>Basidiomycota</taxon>
        <taxon>Ustilaginomycotina</taxon>
        <taxon>Exobasidiomycetes</taxon>
        <taxon>Microstromatales</taxon>
        <taxon>Microstromatales incertae sedis</taxon>
        <taxon>Jaminaea</taxon>
    </lineage>
</organism>
<feature type="compositionally biased region" description="Basic and acidic residues" evidence="2">
    <location>
        <begin position="372"/>
        <end position="383"/>
    </location>
</feature>
<dbReference type="STRING" id="1569628.A0A316V2Q8"/>
<name>A0A316V2Q8_9BASI</name>
<evidence type="ECO:0000313" key="3">
    <source>
        <dbReference type="EMBL" id="PWN30463.1"/>
    </source>
</evidence>
<dbReference type="GeneID" id="37025346"/>
<dbReference type="AlphaFoldDB" id="A0A316V2Q8"/>
<feature type="coiled-coil region" evidence="1">
    <location>
        <begin position="454"/>
        <end position="481"/>
    </location>
</feature>
<feature type="region of interest" description="Disordered" evidence="2">
    <location>
        <begin position="489"/>
        <end position="540"/>
    </location>
</feature>
<keyword evidence="4" id="KW-1185">Reference proteome</keyword>
<dbReference type="Proteomes" id="UP000245884">
    <property type="component" value="Unassembled WGS sequence"/>
</dbReference>
<dbReference type="EMBL" id="KZ819662">
    <property type="protein sequence ID" value="PWN30463.1"/>
    <property type="molecule type" value="Genomic_DNA"/>
</dbReference>
<proteinExistence type="predicted"/>
<evidence type="ECO:0000313" key="4">
    <source>
        <dbReference type="Proteomes" id="UP000245884"/>
    </source>
</evidence>
<accession>A0A316V2Q8</accession>
<feature type="compositionally biased region" description="Polar residues" evidence="2">
    <location>
        <begin position="132"/>
        <end position="154"/>
    </location>
</feature>
<feature type="region of interest" description="Disordered" evidence="2">
    <location>
        <begin position="353"/>
        <end position="383"/>
    </location>
</feature>
<reference evidence="3 4" key="1">
    <citation type="journal article" date="2018" name="Mol. Biol. Evol.">
        <title>Broad Genomic Sampling Reveals a Smut Pathogenic Ancestry of the Fungal Clade Ustilaginomycotina.</title>
        <authorList>
            <person name="Kijpornyongpan T."/>
            <person name="Mondo S.J."/>
            <person name="Barry K."/>
            <person name="Sandor L."/>
            <person name="Lee J."/>
            <person name="Lipzen A."/>
            <person name="Pangilinan J."/>
            <person name="LaButti K."/>
            <person name="Hainaut M."/>
            <person name="Henrissat B."/>
            <person name="Grigoriev I.V."/>
            <person name="Spatafora J.W."/>
            <person name="Aime M.C."/>
        </authorList>
    </citation>
    <scope>NUCLEOTIDE SEQUENCE [LARGE SCALE GENOMIC DNA]</scope>
    <source>
        <strain evidence="3 4">MCA 5214</strain>
    </source>
</reference>
<dbReference type="OrthoDB" id="3366661at2759"/>
<evidence type="ECO:0000256" key="1">
    <source>
        <dbReference type="SAM" id="Coils"/>
    </source>
</evidence>
<keyword evidence="1" id="KW-0175">Coiled coil</keyword>
<gene>
    <name evidence="3" type="ORF">BDZ90DRAFT_14950</name>
</gene>
<feature type="region of interest" description="Disordered" evidence="2">
    <location>
        <begin position="101"/>
        <end position="302"/>
    </location>
</feature>
<dbReference type="RefSeq" id="XP_025365075.1">
    <property type="nucleotide sequence ID" value="XM_025503523.1"/>
</dbReference>
<feature type="compositionally biased region" description="Polar residues" evidence="2">
    <location>
        <begin position="230"/>
        <end position="240"/>
    </location>
</feature>
<protein>
    <submittedName>
        <fullName evidence="3">Uncharacterized protein</fullName>
    </submittedName>
</protein>
<feature type="compositionally biased region" description="Basic and acidic residues" evidence="2">
    <location>
        <begin position="353"/>
        <end position="364"/>
    </location>
</feature>
<feature type="compositionally biased region" description="Polar residues" evidence="2">
    <location>
        <begin position="162"/>
        <end position="174"/>
    </location>
</feature>
<sequence>MYAGYQAGYYDEQQQYFEPTGAYAGQAPGYPSTSMPQSGVPYGYPHQEYYAATYGPTYDANGYAYDPALMPAAGGHYPAHFQIGMQQHASEQQLLQQYRAPNAIPPRPPSSTPSGSSARLSMASSGAASRSNPYQQQHQHHLSGTSTPGTSVASAQHLPATPASSGSPQSQPHAGSSSFGSLGGVGSLPPRPTFDPAAPQSGSSSQGPLPGHPSSGALLRPSPIPRLGGQPSQSRQQDVGSSGRRPSASHGNQLLEKLPALPPRPVVQHEVPPSLAWLGSVDEGPSTGGSKEAEELSTSTPAQLDADAKAYIASLHAAVQAYQSREEAMQLRVEAMAFRPNESWTALRIEKGDEAAVRHEKESETAQPAGEGEEKSITKEESLRPPASILGVRLLRKVVQLQKENEELGVLLSRKLNLTEDHASQAGDAVNGVRAGGDEKKQLLSDLSDAHSLLSSLSIALKEAEGRANKAEAALQVAVQSRSRGIMEASPVRGQQGPQQGAAATVAGGRRPEQLRGQQHPQRGGKGKHQQRDGTGAGGG</sequence>
<feature type="compositionally biased region" description="Low complexity" evidence="2">
    <location>
        <begin position="491"/>
        <end position="509"/>
    </location>
</feature>
<feature type="compositionally biased region" description="Low complexity" evidence="2">
    <location>
        <begin position="112"/>
        <end position="131"/>
    </location>
</feature>
<feature type="compositionally biased region" description="Low complexity" evidence="2">
    <location>
        <begin position="199"/>
        <end position="216"/>
    </location>
</feature>